<evidence type="ECO:0000256" key="2">
    <source>
        <dbReference type="ARBA" id="ARBA00022679"/>
    </source>
</evidence>
<dbReference type="Proteomes" id="UP000266188">
    <property type="component" value="Unassembled WGS sequence"/>
</dbReference>
<feature type="transmembrane region" description="Helical" evidence="11">
    <location>
        <begin position="251"/>
        <end position="275"/>
    </location>
</feature>
<evidence type="ECO:0000256" key="5">
    <source>
        <dbReference type="ARBA" id="ARBA00023136"/>
    </source>
</evidence>
<evidence type="ECO:0000313" key="15">
    <source>
        <dbReference type="Proteomes" id="UP000266188"/>
    </source>
</evidence>
<keyword evidence="6" id="KW-0564">Palmitate</keyword>
<comment type="similarity">
    <text evidence="9">Belongs to the DHHC palmitoyltransferase family. PFA5 subfamily.</text>
</comment>
<name>A0A3A2Z6F0_9EURO</name>
<feature type="region of interest" description="Disordered" evidence="12">
    <location>
        <begin position="100"/>
        <end position="131"/>
    </location>
</feature>
<evidence type="ECO:0000256" key="4">
    <source>
        <dbReference type="ARBA" id="ARBA00022989"/>
    </source>
</evidence>
<feature type="compositionally biased region" description="Basic residues" evidence="12">
    <location>
        <begin position="434"/>
        <end position="446"/>
    </location>
</feature>
<feature type="compositionally biased region" description="Basic residues" evidence="12">
    <location>
        <begin position="105"/>
        <end position="119"/>
    </location>
</feature>
<dbReference type="PANTHER" id="PTHR22883">
    <property type="entry name" value="ZINC FINGER DHHC DOMAIN CONTAINING PROTEIN"/>
    <property type="match status" value="1"/>
</dbReference>
<comment type="catalytic activity">
    <reaction evidence="10 11">
        <text>L-cysteinyl-[protein] + hexadecanoyl-CoA = S-hexadecanoyl-L-cysteinyl-[protein] + CoA</text>
        <dbReference type="Rhea" id="RHEA:36683"/>
        <dbReference type="Rhea" id="RHEA-COMP:10131"/>
        <dbReference type="Rhea" id="RHEA-COMP:11032"/>
        <dbReference type="ChEBI" id="CHEBI:29950"/>
        <dbReference type="ChEBI" id="CHEBI:57287"/>
        <dbReference type="ChEBI" id="CHEBI:57379"/>
        <dbReference type="ChEBI" id="CHEBI:74151"/>
        <dbReference type="EC" id="2.3.1.225"/>
    </reaction>
</comment>
<dbReference type="AlphaFoldDB" id="A0A3A2Z6F0"/>
<feature type="compositionally biased region" description="Basic and acidic residues" evidence="12">
    <location>
        <begin position="120"/>
        <end position="131"/>
    </location>
</feature>
<accession>A0A3A2Z6F0</accession>
<evidence type="ECO:0000256" key="3">
    <source>
        <dbReference type="ARBA" id="ARBA00022692"/>
    </source>
</evidence>
<dbReference type="GO" id="GO:0005783">
    <property type="term" value="C:endoplasmic reticulum"/>
    <property type="evidence" value="ECO:0007669"/>
    <property type="project" value="TreeGrafter"/>
</dbReference>
<keyword evidence="8 11" id="KW-0012">Acyltransferase</keyword>
<keyword evidence="2 11" id="KW-0808">Transferase</keyword>
<keyword evidence="3 11" id="KW-0812">Transmembrane</keyword>
<sequence length="446" mass="50566">MARSPTKRVNVAVSRIIPPILLGVVIYASYVVTKPLCIDYLFYPKQYYNRSPQVGAGVAILVIYYILLIFLIATYLRLLYNVVWDPGYLPRGAQCLQAQEEGHAKGHRRRRHRRKGGRKGTKETEKADGSELDLERGLEYDIGGMAFPLDNAGLESFYTKDVFVCQPDGRPPYCSSCCQFKTDRTHHCREVERCVRKMDHYCPWVGGVVSETSFKFFIQFVFYTAVYCIFALIVTAYYTAQLKRSTGRINAHWAVGIGLSAFFGIFSFSMTISAVQLSSQNLTTIENLSRRSAVWTLAIRIPEHLLSKLNPDSESSWAPTFATISYPLTPTPPSQETQNKPSPSNQRHVFAILQTQPGENPFDLGSWTKNLQQVMGFSVAEWLLPFKQSPCANHSSLESAFALGPVVDRLKRDAGLEPGPMPEEDSSKREGHERKKRRKHRRHRRS</sequence>
<feature type="transmembrane region" description="Helical" evidence="11">
    <location>
        <begin position="20"/>
        <end position="42"/>
    </location>
</feature>
<dbReference type="GO" id="GO:0016020">
    <property type="term" value="C:membrane"/>
    <property type="evidence" value="ECO:0007669"/>
    <property type="project" value="UniProtKB-SubCell"/>
</dbReference>
<dbReference type="EC" id="2.3.1.225" evidence="11"/>
<keyword evidence="15" id="KW-1185">Reference proteome</keyword>
<feature type="transmembrane region" description="Helical" evidence="11">
    <location>
        <begin position="54"/>
        <end position="76"/>
    </location>
</feature>
<dbReference type="GO" id="GO:0006612">
    <property type="term" value="P:protein targeting to membrane"/>
    <property type="evidence" value="ECO:0007669"/>
    <property type="project" value="TreeGrafter"/>
</dbReference>
<dbReference type="GO" id="GO:0019706">
    <property type="term" value="F:protein-cysteine S-palmitoyltransferase activity"/>
    <property type="evidence" value="ECO:0007669"/>
    <property type="project" value="UniProtKB-EC"/>
</dbReference>
<feature type="transmembrane region" description="Helical" evidence="11">
    <location>
        <begin position="216"/>
        <end position="239"/>
    </location>
</feature>
<evidence type="ECO:0000256" key="1">
    <source>
        <dbReference type="ARBA" id="ARBA00004141"/>
    </source>
</evidence>
<evidence type="ECO:0000256" key="8">
    <source>
        <dbReference type="ARBA" id="ARBA00023315"/>
    </source>
</evidence>
<comment type="caution">
    <text evidence="14">The sequence shown here is derived from an EMBL/GenBank/DDBJ whole genome shotgun (WGS) entry which is preliminary data.</text>
</comment>
<evidence type="ECO:0000256" key="9">
    <source>
        <dbReference type="ARBA" id="ARBA00038298"/>
    </source>
</evidence>
<dbReference type="PROSITE" id="PS50216">
    <property type="entry name" value="DHHC"/>
    <property type="match status" value="1"/>
</dbReference>
<evidence type="ECO:0000256" key="6">
    <source>
        <dbReference type="ARBA" id="ARBA00023139"/>
    </source>
</evidence>
<evidence type="ECO:0000256" key="11">
    <source>
        <dbReference type="RuleBase" id="RU079119"/>
    </source>
</evidence>
<keyword evidence="4 11" id="KW-1133">Transmembrane helix</keyword>
<dbReference type="EMBL" id="MVGC01000589">
    <property type="protein sequence ID" value="RJE18260.1"/>
    <property type="molecule type" value="Genomic_DNA"/>
</dbReference>
<dbReference type="Pfam" id="PF01529">
    <property type="entry name" value="DHHC"/>
    <property type="match status" value="1"/>
</dbReference>
<protein>
    <recommendedName>
        <fullName evidence="11">Palmitoyltransferase</fullName>
        <ecNumber evidence="11">2.3.1.225</ecNumber>
    </recommendedName>
</protein>
<organism evidence="14 15">
    <name type="scientific">Aspergillus sclerotialis</name>
    <dbReference type="NCBI Taxonomy" id="2070753"/>
    <lineage>
        <taxon>Eukaryota</taxon>
        <taxon>Fungi</taxon>
        <taxon>Dikarya</taxon>
        <taxon>Ascomycota</taxon>
        <taxon>Pezizomycotina</taxon>
        <taxon>Eurotiomycetes</taxon>
        <taxon>Eurotiomycetidae</taxon>
        <taxon>Eurotiales</taxon>
        <taxon>Aspergillaceae</taxon>
        <taxon>Aspergillus</taxon>
        <taxon>Aspergillus subgen. Polypaecilum</taxon>
    </lineage>
</organism>
<evidence type="ECO:0000256" key="12">
    <source>
        <dbReference type="SAM" id="MobiDB-lite"/>
    </source>
</evidence>
<evidence type="ECO:0000256" key="10">
    <source>
        <dbReference type="ARBA" id="ARBA00048048"/>
    </source>
</evidence>
<dbReference type="PANTHER" id="PTHR22883:SF23">
    <property type="entry name" value="PALMITOYLTRANSFERASE ZDHHC6"/>
    <property type="match status" value="1"/>
</dbReference>
<proteinExistence type="inferred from homology"/>
<evidence type="ECO:0000256" key="7">
    <source>
        <dbReference type="ARBA" id="ARBA00023288"/>
    </source>
</evidence>
<evidence type="ECO:0000259" key="13">
    <source>
        <dbReference type="Pfam" id="PF01529"/>
    </source>
</evidence>
<keyword evidence="7" id="KW-0449">Lipoprotein</keyword>
<dbReference type="InterPro" id="IPR001594">
    <property type="entry name" value="Palmitoyltrfase_DHHC"/>
</dbReference>
<gene>
    <name evidence="14" type="ORF">PHISCL_09406</name>
</gene>
<comment type="subcellular location">
    <subcellularLocation>
        <location evidence="1">Membrane</location>
        <topology evidence="1">Multi-pass membrane protein</topology>
    </subcellularLocation>
</comment>
<evidence type="ECO:0000313" key="14">
    <source>
        <dbReference type="EMBL" id="RJE18260.1"/>
    </source>
</evidence>
<keyword evidence="5 11" id="KW-0472">Membrane</keyword>
<dbReference type="GO" id="GO:0005794">
    <property type="term" value="C:Golgi apparatus"/>
    <property type="evidence" value="ECO:0007669"/>
    <property type="project" value="TreeGrafter"/>
</dbReference>
<feature type="domain" description="Palmitoyltransferase DHHC" evidence="13">
    <location>
        <begin position="172"/>
        <end position="289"/>
    </location>
</feature>
<comment type="domain">
    <text evidence="11">The DHHC domain is required for palmitoyltransferase activity.</text>
</comment>
<dbReference type="OrthoDB" id="331948at2759"/>
<dbReference type="STRING" id="2070753.A0A3A2Z6F0"/>
<feature type="region of interest" description="Disordered" evidence="12">
    <location>
        <begin position="412"/>
        <end position="446"/>
    </location>
</feature>
<dbReference type="InterPro" id="IPR039859">
    <property type="entry name" value="PFA4/ZDH16/20/ERF2-like"/>
</dbReference>
<reference evidence="15" key="1">
    <citation type="submission" date="2017-02" db="EMBL/GenBank/DDBJ databases">
        <authorList>
            <person name="Tafer H."/>
            <person name="Lopandic K."/>
        </authorList>
    </citation>
    <scope>NUCLEOTIDE SEQUENCE [LARGE SCALE GENOMIC DNA]</scope>
    <source>
        <strain evidence="15">CBS 366.77</strain>
    </source>
</reference>